<evidence type="ECO:0000313" key="3">
    <source>
        <dbReference type="Proteomes" id="UP001642464"/>
    </source>
</evidence>
<name>A0ABP0PT20_9DINO</name>
<organism evidence="2 3">
    <name type="scientific">Durusdinium trenchii</name>
    <dbReference type="NCBI Taxonomy" id="1381693"/>
    <lineage>
        <taxon>Eukaryota</taxon>
        <taxon>Sar</taxon>
        <taxon>Alveolata</taxon>
        <taxon>Dinophyceae</taxon>
        <taxon>Suessiales</taxon>
        <taxon>Symbiodiniaceae</taxon>
        <taxon>Durusdinium</taxon>
    </lineage>
</organism>
<evidence type="ECO:0000256" key="1">
    <source>
        <dbReference type="SAM" id="MobiDB-lite"/>
    </source>
</evidence>
<protein>
    <submittedName>
        <fullName evidence="2">Uncharacterized protein</fullName>
    </submittedName>
</protein>
<feature type="compositionally biased region" description="Basic and acidic residues" evidence="1">
    <location>
        <begin position="18"/>
        <end position="28"/>
    </location>
</feature>
<reference evidence="2 3" key="1">
    <citation type="submission" date="2024-02" db="EMBL/GenBank/DDBJ databases">
        <authorList>
            <person name="Chen Y."/>
            <person name="Shah S."/>
            <person name="Dougan E. K."/>
            <person name="Thang M."/>
            <person name="Chan C."/>
        </authorList>
    </citation>
    <scope>NUCLEOTIDE SEQUENCE [LARGE SCALE GENOMIC DNA]</scope>
</reference>
<comment type="caution">
    <text evidence="2">The sequence shown here is derived from an EMBL/GenBank/DDBJ whole genome shotgun (WGS) entry which is preliminary data.</text>
</comment>
<sequence>MRQGLGAEAVRRCLRQTERVSRGREARTGRGSHLGGQRRKKKAPSASRLALPQVRYFGHPDDQWSEAEWDGVDVAHELQFHKGDLPKQRKSRSSLQSDQIIFFAVNVWIVRVDLFRFCAQCTLDLAQMRQLKLQVEEFCWVQAAGETMPWPAQVLRIDFSSLADPKPYWAEH</sequence>
<accession>A0ABP0PT20</accession>
<evidence type="ECO:0000313" key="2">
    <source>
        <dbReference type="EMBL" id="CAK9079170.1"/>
    </source>
</evidence>
<feature type="region of interest" description="Disordered" evidence="1">
    <location>
        <begin position="18"/>
        <end position="46"/>
    </location>
</feature>
<keyword evidence="3" id="KW-1185">Reference proteome</keyword>
<gene>
    <name evidence="2" type="ORF">SCF082_LOCUS37791</name>
</gene>
<dbReference type="EMBL" id="CAXAMM010038574">
    <property type="protein sequence ID" value="CAK9079170.1"/>
    <property type="molecule type" value="Genomic_DNA"/>
</dbReference>
<dbReference type="Proteomes" id="UP001642464">
    <property type="component" value="Unassembled WGS sequence"/>
</dbReference>
<proteinExistence type="predicted"/>